<comment type="caution">
    <text evidence="1">The sequence shown here is derived from an EMBL/GenBank/DDBJ whole genome shotgun (WGS) entry which is preliminary data.</text>
</comment>
<organism evidence="1 2">
    <name type="scientific">Smallanthus sonchifolius</name>
    <dbReference type="NCBI Taxonomy" id="185202"/>
    <lineage>
        <taxon>Eukaryota</taxon>
        <taxon>Viridiplantae</taxon>
        <taxon>Streptophyta</taxon>
        <taxon>Embryophyta</taxon>
        <taxon>Tracheophyta</taxon>
        <taxon>Spermatophyta</taxon>
        <taxon>Magnoliopsida</taxon>
        <taxon>eudicotyledons</taxon>
        <taxon>Gunneridae</taxon>
        <taxon>Pentapetalae</taxon>
        <taxon>asterids</taxon>
        <taxon>campanulids</taxon>
        <taxon>Asterales</taxon>
        <taxon>Asteraceae</taxon>
        <taxon>Asteroideae</taxon>
        <taxon>Heliantheae alliance</taxon>
        <taxon>Millerieae</taxon>
        <taxon>Smallanthus</taxon>
    </lineage>
</organism>
<evidence type="ECO:0000313" key="1">
    <source>
        <dbReference type="EMBL" id="KAI3821646.1"/>
    </source>
</evidence>
<gene>
    <name evidence="1" type="ORF">L1987_09215</name>
</gene>
<sequence length="245" mass="27379">MKRMWLLKVTDGIILTLSEHSDEEDEANDVDDDYDNNDEDDDYDDNDDDNDDNDDDEDDSDGDEGDVAVGYGQGPGDSDSEKTVTDSSDSEHTPDQRHPRIDIQESLPESSTRRRQRPSLDSDSNKEAPHVTERRKKTRSDRPWQVIMAEINARAQASTVPEVPTQLYSRRRQRIIQPVIVPTCEATTQSIVSLPATTIQLTTTTFHPIMTESTLVTTTTVPTILQTITLPVTVTAGTLPPMTHL</sequence>
<keyword evidence="2" id="KW-1185">Reference proteome</keyword>
<evidence type="ECO:0000313" key="2">
    <source>
        <dbReference type="Proteomes" id="UP001056120"/>
    </source>
</evidence>
<dbReference type="EMBL" id="CM042020">
    <property type="protein sequence ID" value="KAI3821646.1"/>
    <property type="molecule type" value="Genomic_DNA"/>
</dbReference>
<accession>A0ACB9JNE0</accession>
<dbReference type="Proteomes" id="UP001056120">
    <property type="component" value="Linkage Group LG03"/>
</dbReference>
<protein>
    <submittedName>
        <fullName evidence="1">Uncharacterized protein</fullName>
    </submittedName>
</protein>
<reference evidence="2" key="1">
    <citation type="journal article" date="2022" name="Mol. Ecol. Resour.">
        <title>The genomes of chicory, endive, great burdock and yacon provide insights into Asteraceae palaeo-polyploidization history and plant inulin production.</title>
        <authorList>
            <person name="Fan W."/>
            <person name="Wang S."/>
            <person name="Wang H."/>
            <person name="Wang A."/>
            <person name="Jiang F."/>
            <person name="Liu H."/>
            <person name="Zhao H."/>
            <person name="Xu D."/>
            <person name="Zhang Y."/>
        </authorList>
    </citation>
    <scope>NUCLEOTIDE SEQUENCE [LARGE SCALE GENOMIC DNA]</scope>
    <source>
        <strain evidence="2">cv. Yunnan</strain>
    </source>
</reference>
<reference evidence="1 2" key="2">
    <citation type="journal article" date="2022" name="Mol. Ecol. Resour.">
        <title>The genomes of chicory, endive, great burdock and yacon provide insights into Asteraceae paleo-polyploidization history and plant inulin production.</title>
        <authorList>
            <person name="Fan W."/>
            <person name="Wang S."/>
            <person name="Wang H."/>
            <person name="Wang A."/>
            <person name="Jiang F."/>
            <person name="Liu H."/>
            <person name="Zhao H."/>
            <person name="Xu D."/>
            <person name="Zhang Y."/>
        </authorList>
    </citation>
    <scope>NUCLEOTIDE SEQUENCE [LARGE SCALE GENOMIC DNA]</scope>
    <source>
        <strain evidence="2">cv. Yunnan</strain>
        <tissue evidence="1">Leaves</tissue>
    </source>
</reference>
<proteinExistence type="predicted"/>
<name>A0ACB9JNE0_9ASTR</name>